<dbReference type="GeneID" id="5018845"/>
<dbReference type="EMBL" id="CT868040">
    <property type="protein sequence ID" value="CAK65663.1"/>
    <property type="molecule type" value="Genomic_DNA"/>
</dbReference>
<evidence type="ECO:0000313" key="1">
    <source>
        <dbReference type="EMBL" id="CAK65663.1"/>
    </source>
</evidence>
<name>A0C4E6_PARTE</name>
<keyword evidence="2" id="KW-1185">Reference proteome</keyword>
<evidence type="ECO:0008006" key="3">
    <source>
        <dbReference type="Google" id="ProtNLM"/>
    </source>
</evidence>
<proteinExistence type="predicted"/>
<accession>A0C4E6</accession>
<dbReference type="AlphaFoldDB" id="A0C4E6"/>
<protein>
    <recommendedName>
        <fullName evidence="3">C3H1-type domain-containing protein</fullName>
    </recommendedName>
</protein>
<dbReference type="KEGG" id="ptm:GSPATT00035143001"/>
<dbReference type="HOGENOM" id="CLU_072708_0_0_1"/>
<evidence type="ECO:0000313" key="2">
    <source>
        <dbReference type="Proteomes" id="UP000000600"/>
    </source>
</evidence>
<gene>
    <name evidence="1" type="ORF">GSPATT00035143001</name>
</gene>
<dbReference type="InParanoid" id="A0C4E6"/>
<reference evidence="1 2" key="1">
    <citation type="journal article" date="2006" name="Nature">
        <title>Global trends of whole-genome duplications revealed by the ciliate Paramecium tetraurelia.</title>
        <authorList>
            <consortium name="Genoscope"/>
            <person name="Aury J.-M."/>
            <person name="Jaillon O."/>
            <person name="Duret L."/>
            <person name="Noel B."/>
            <person name="Jubin C."/>
            <person name="Porcel B.M."/>
            <person name="Segurens B."/>
            <person name="Daubin V."/>
            <person name="Anthouard V."/>
            <person name="Aiach N."/>
            <person name="Arnaiz O."/>
            <person name="Billaut A."/>
            <person name="Beisson J."/>
            <person name="Blanc I."/>
            <person name="Bouhouche K."/>
            <person name="Camara F."/>
            <person name="Duharcourt S."/>
            <person name="Guigo R."/>
            <person name="Gogendeau D."/>
            <person name="Katinka M."/>
            <person name="Keller A.-M."/>
            <person name="Kissmehl R."/>
            <person name="Klotz C."/>
            <person name="Koll F."/>
            <person name="Le Moue A."/>
            <person name="Lepere C."/>
            <person name="Malinsky S."/>
            <person name="Nowacki M."/>
            <person name="Nowak J.K."/>
            <person name="Plattner H."/>
            <person name="Poulain J."/>
            <person name="Ruiz F."/>
            <person name="Serrano V."/>
            <person name="Zagulski M."/>
            <person name="Dessen P."/>
            <person name="Betermier M."/>
            <person name="Weissenbach J."/>
            <person name="Scarpelli C."/>
            <person name="Schachter V."/>
            <person name="Sperling L."/>
            <person name="Meyer E."/>
            <person name="Cohen J."/>
            <person name="Wincker P."/>
        </authorList>
    </citation>
    <scope>NUCLEOTIDE SEQUENCE [LARGE SCALE GENOMIC DNA]</scope>
    <source>
        <strain evidence="1 2">Stock d4-2</strain>
    </source>
</reference>
<dbReference type="RefSeq" id="XP_001433060.1">
    <property type="nucleotide sequence ID" value="XM_001433023.1"/>
</dbReference>
<dbReference type="Proteomes" id="UP000000600">
    <property type="component" value="Unassembled WGS sequence"/>
</dbReference>
<organism evidence="1 2">
    <name type="scientific">Paramecium tetraurelia</name>
    <dbReference type="NCBI Taxonomy" id="5888"/>
    <lineage>
        <taxon>Eukaryota</taxon>
        <taxon>Sar</taxon>
        <taxon>Alveolata</taxon>
        <taxon>Ciliophora</taxon>
        <taxon>Intramacronucleata</taxon>
        <taxon>Oligohymenophorea</taxon>
        <taxon>Peniculida</taxon>
        <taxon>Parameciidae</taxon>
        <taxon>Paramecium</taxon>
    </lineage>
</organism>
<dbReference type="OMA" id="TNKHAHI"/>
<sequence>MAQHLQDSELLTAKPNVHNGQDLVIQGSGTQEQSDSSFSSQHLCSSQQSSHRNINLSQSSFKKISKSSSDLQNFTNKHAHICAHYNFLGRCPLEHCKYDQLVNICRKRHIFVSEDDGLSDLISDNIDLIDNLTSSGNKLKLPHTTYGTQLSKYRKCKSNTKEFCEKLEHKFISQEQIHFGDFPIQNFWNWNAFALQSFSVKSQPDLGNTLQENKYFSQLIKPKPLVDYKQASEILENSSSALNISNEIKKNLMSKLKSDIDKMQQKIKTISMLKKWITNQQVDQNEYKNLYSSLSQIQQIHYTNFLRITNISISNQAKLNNQFQSVNYIQQ</sequence>
<dbReference type="OrthoDB" id="297260at2759"/>